<dbReference type="AlphaFoldDB" id="A0A239NR84"/>
<name>A0A239NR84_9ACTN</name>
<evidence type="ECO:0000313" key="3">
    <source>
        <dbReference type="EMBL" id="SNT57365.1"/>
    </source>
</evidence>
<dbReference type="EMBL" id="FZOF01000045">
    <property type="protein sequence ID" value="SNT57365.1"/>
    <property type="molecule type" value="Genomic_DNA"/>
</dbReference>
<gene>
    <name evidence="3" type="ORF">SAMN05216252_1453</name>
</gene>
<feature type="compositionally biased region" description="Basic and acidic residues" evidence="1">
    <location>
        <begin position="199"/>
        <end position="212"/>
    </location>
</feature>
<sequence>MAHIRIARAFWPAAAVAGALALAGCSQGDGGSAAPAGSGDRAPSSKAGEPAKGEVAIPEGVDEGTRQIYVSENATAACMRKKGFTYTPRVAGLAAAASPVDGQDYELAKKYREKFGFGFFAPAVYPDDPTVSGSMAHEALEANPDRAYLDALSPAQRKAYDKAMGTAKQLASGKKVMLPGCVKEGIEKGYGPEKSQVQLDREHTENEEQDRAAKQALNGDPKLISLAQQFASCLRDEGMAVTTTQPTAIGDMVKFATAKLTPSSGVQNMDKDDARAKLTQEIGIARKDLECGKKFRAAYFPKLAKHPFSGMTG</sequence>
<feature type="region of interest" description="Disordered" evidence="1">
    <location>
        <begin position="187"/>
        <end position="212"/>
    </location>
</feature>
<evidence type="ECO:0000256" key="2">
    <source>
        <dbReference type="SAM" id="SignalP"/>
    </source>
</evidence>
<feature type="region of interest" description="Disordered" evidence="1">
    <location>
        <begin position="31"/>
        <end position="55"/>
    </location>
</feature>
<keyword evidence="4" id="KW-1185">Reference proteome</keyword>
<feature type="chain" id="PRO_5038642681" description="Lipoprotein" evidence="2">
    <location>
        <begin position="29"/>
        <end position="313"/>
    </location>
</feature>
<dbReference type="RefSeq" id="WP_089229101.1">
    <property type="nucleotide sequence ID" value="NZ_FZOF01000045.1"/>
</dbReference>
<evidence type="ECO:0008006" key="5">
    <source>
        <dbReference type="Google" id="ProtNLM"/>
    </source>
</evidence>
<feature type="compositionally biased region" description="Low complexity" evidence="1">
    <location>
        <begin position="32"/>
        <end position="45"/>
    </location>
</feature>
<dbReference type="Proteomes" id="UP000198280">
    <property type="component" value="Unassembled WGS sequence"/>
</dbReference>
<feature type="signal peptide" evidence="2">
    <location>
        <begin position="1"/>
        <end position="28"/>
    </location>
</feature>
<organism evidence="3 4">
    <name type="scientific">Actinacidiphila glaucinigra</name>
    <dbReference type="NCBI Taxonomy" id="235986"/>
    <lineage>
        <taxon>Bacteria</taxon>
        <taxon>Bacillati</taxon>
        <taxon>Actinomycetota</taxon>
        <taxon>Actinomycetes</taxon>
        <taxon>Kitasatosporales</taxon>
        <taxon>Streptomycetaceae</taxon>
        <taxon>Actinacidiphila</taxon>
    </lineage>
</organism>
<accession>A0A239NR84</accession>
<protein>
    <recommendedName>
        <fullName evidence="5">Lipoprotein</fullName>
    </recommendedName>
</protein>
<dbReference type="PROSITE" id="PS51257">
    <property type="entry name" value="PROKAR_LIPOPROTEIN"/>
    <property type="match status" value="1"/>
</dbReference>
<evidence type="ECO:0000256" key="1">
    <source>
        <dbReference type="SAM" id="MobiDB-lite"/>
    </source>
</evidence>
<proteinExistence type="predicted"/>
<evidence type="ECO:0000313" key="4">
    <source>
        <dbReference type="Proteomes" id="UP000198280"/>
    </source>
</evidence>
<reference evidence="3 4" key="1">
    <citation type="submission" date="2017-06" db="EMBL/GenBank/DDBJ databases">
        <authorList>
            <person name="Kim H.J."/>
            <person name="Triplett B.A."/>
        </authorList>
    </citation>
    <scope>NUCLEOTIDE SEQUENCE [LARGE SCALE GENOMIC DNA]</scope>
    <source>
        <strain evidence="3 4">CGMCC 4.1858</strain>
    </source>
</reference>
<dbReference type="OrthoDB" id="3403621at2"/>
<keyword evidence="2" id="KW-0732">Signal</keyword>